<keyword evidence="9" id="KW-1185">Reference proteome</keyword>
<feature type="domain" description="Carbohydrate kinase PfkB" evidence="7">
    <location>
        <begin position="2"/>
        <end position="299"/>
    </location>
</feature>
<evidence type="ECO:0000259" key="7">
    <source>
        <dbReference type="Pfam" id="PF00294"/>
    </source>
</evidence>
<dbReference type="RefSeq" id="WP_062286129.1">
    <property type="nucleotide sequence ID" value="NZ_LTBC01000026.1"/>
</dbReference>
<evidence type="ECO:0000313" key="8">
    <source>
        <dbReference type="EMBL" id="KYH30616.1"/>
    </source>
</evidence>
<dbReference type="PROSITE" id="PS00584">
    <property type="entry name" value="PFKB_KINASES_2"/>
    <property type="match status" value="1"/>
</dbReference>
<dbReference type="OrthoDB" id="9788681at2"/>
<dbReference type="AlphaFoldDB" id="A0A151ASL3"/>
<dbReference type="SUPFAM" id="SSF53613">
    <property type="entry name" value="Ribokinase-like"/>
    <property type="match status" value="1"/>
</dbReference>
<organism evidence="8 9">
    <name type="scientific">Moorella mulderi DSM 14980</name>
    <dbReference type="NCBI Taxonomy" id="1122241"/>
    <lineage>
        <taxon>Bacteria</taxon>
        <taxon>Bacillati</taxon>
        <taxon>Bacillota</taxon>
        <taxon>Clostridia</taxon>
        <taxon>Neomoorellales</taxon>
        <taxon>Neomoorellaceae</taxon>
        <taxon>Neomoorella</taxon>
    </lineage>
</organism>
<accession>A0A151ASL3</accession>
<dbReference type="EMBL" id="LTBC01000026">
    <property type="protein sequence ID" value="KYH30616.1"/>
    <property type="molecule type" value="Genomic_DNA"/>
</dbReference>
<dbReference type="InterPro" id="IPR050306">
    <property type="entry name" value="PfkB_Carbo_kinase"/>
</dbReference>
<dbReference type="Pfam" id="PF00294">
    <property type="entry name" value="PfkB"/>
    <property type="match status" value="1"/>
</dbReference>
<dbReference type="InterPro" id="IPR002173">
    <property type="entry name" value="Carboh/pur_kinase_PfkB_CS"/>
</dbReference>
<dbReference type="GO" id="GO:0008673">
    <property type="term" value="F:2-dehydro-3-deoxygluconokinase activity"/>
    <property type="evidence" value="ECO:0007669"/>
    <property type="project" value="UniProtKB-EC"/>
</dbReference>
<dbReference type="PANTHER" id="PTHR43085">
    <property type="entry name" value="HEXOKINASE FAMILY MEMBER"/>
    <property type="match status" value="1"/>
</dbReference>
<dbReference type="InterPro" id="IPR011611">
    <property type="entry name" value="PfkB_dom"/>
</dbReference>
<evidence type="ECO:0000256" key="2">
    <source>
        <dbReference type="ARBA" id="ARBA00022679"/>
    </source>
</evidence>
<dbReference type="InterPro" id="IPR002139">
    <property type="entry name" value="Ribo/fructo_kinase"/>
</dbReference>
<proteinExistence type="inferred from homology"/>
<protein>
    <submittedName>
        <fullName evidence="8">2-dehydro-3-deoxygluconokinase</fullName>
        <ecNumber evidence="8">2.7.1.45</ecNumber>
    </submittedName>
</protein>
<evidence type="ECO:0000256" key="1">
    <source>
        <dbReference type="ARBA" id="ARBA00010688"/>
    </source>
</evidence>
<dbReference type="InterPro" id="IPR029056">
    <property type="entry name" value="Ribokinase-like"/>
</dbReference>
<keyword evidence="3" id="KW-0547">Nucleotide-binding</keyword>
<evidence type="ECO:0000256" key="6">
    <source>
        <dbReference type="RuleBase" id="RU003704"/>
    </source>
</evidence>
<evidence type="ECO:0000313" key="9">
    <source>
        <dbReference type="Proteomes" id="UP000075670"/>
    </source>
</evidence>
<dbReference type="GO" id="GO:0006000">
    <property type="term" value="P:fructose metabolic process"/>
    <property type="evidence" value="ECO:0007669"/>
    <property type="project" value="UniProtKB-ARBA"/>
</dbReference>
<reference evidence="8 9" key="1">
    <citation type="submission" date="2016-02" db="EMBL/GenBank/DDBJ databases">
        <title>Genome sequence of Moorella mulderi DSM 14980.</title>
        <authorList>
            <person name="Poehlein A."/>
            <person name="Daniel R."/>
        </authorList>
    </citation>
    <scope>NUCLEOTIDE SEQUENCE [LARGE SCALE GENOMIC DNA]</scope>
    <source>
        <strain evidence="8 9">DSM 14980</strain>
    </source>
</reference>
<keyword evidence="2 6" id="KW-0808">Transferase</keyword>
<dbReference type="EC" id="2.7.1.45" evidence="8"/>
<comment type="similarity">
    <text evidence="1 6">Belongs to the carbohydrate kinase PfkB family.</text>
</comment>
<keyword evidence="4 6" id="KW-0418">Kinase</keyword>
<gene>
    <name evidence="8" type="primary">kdgK_3</name>
    <name evidence="8" type="ORF">MOMUL_30040</name>
</gene>
<name>A0A151ASL3_9FIRM</name>
<dbReference type="GO" id="GO:0008865">
    <property type="term" value="F:fructokinase activity"/>
    <property type="evidence" value="ECO:0007669"/>
    <property type="project" value="UniProtKB-ARBA"/>
</dbReference>
<dbReference type="GO" id="GO:0005524">
    <property type="term" value="F:ATP binding"/>
    <property type="evidence" value="ECO:0007669"/>
    <property type="project" value="UniProtKB-KW"/>
</dbReference>
<sequence>MPQIISLGEPMLEFNAAEIGRLSEISTFHTGWGGDTSNFAVAAARLGNSVGIMGRIGSDEFGRSFLNLWEREGIDTSHAIVEPNSFTAIYFISRREDGGHDFTYYRKDSAASHYSPDDIDPEYIGQARVFHSSGITQAISHSSCDAVFRAAEIAKEKGVLFSYDPNLRLKLWSLPRAKAVINLSFEMADIVFPSLEDARILTGLEEPEAIVTSILKRGPKIVVLKLGGEGCMVGTPGKIFTEPPVKVTPVDSSGAGDAFDAGFITGYLAGWDLKRTARFANVVGALTCLNKGCAGATPTRAQVEEFLATLEK</sequence>
<dbReference type="PATRIC" id="fig|1122241.3.peg.3202"/>
<evidence type="ECO:0000256" key="3">
    <source>
        <dbReference type="ARBA" id="ARBA00022741"/>
    </source>
</evidence>
<dbReference type="Proteomes" id="UP000075670">
    <property type="component" value="Unassembled WGS sequence"/>
</dbReference>
<dbReference type="PRINTS" id="PR00990">
    <property type="entry name" value="RIBOKINASE"/>
</dbReference>
<dbReference type="PANTHER" id="PTHR43085:SF1">
    <property type="entry name" value="PSEUDOURIDINE KINASE-RELATED"/>
    <property type="match status" value="1"/>
</dbReference>
<dbReference type="Gene3D" id="3.40.1190.20">
    <property type="match status" value="1"/>
</dbReference>
<evidence type="ECO:0000256" key="4">
    <source>
        <dbReference type="ARBA" id="ARBA00022777"/>
    </source>
</evidence>
<keyword evidence="5" id="KW-0067">ATP-binding</keyword>
<dbReference type="CDD" id="cd01166">
    <property type="entry name" value="KdgK"/>
    <property type="match status" value="1"/>
</dbReference>
<evidence type="ECO:0000256" key="5">
    <source>
        <dbReference type="ARBA" id="ARBA00022840"/>
    </source>
</evidence>
<comment type="caution">
    <text evidence="8">The sequence shown here is derived from an EMBL/GenBank/DDBJ whole genome shotgun (WGS) entry which is preliminary data.</text>
</comment>